<gene>
    <name evidence="2" type="ORF">J421_4160</name>
</gene>
<name>W0RMM0_9BACT</name>
<dbReference type="STRING" id="861299.J421_4160"/>
<sequence>MRLRPTTGRPLAALSLALVLAAACGGDGSPAPVEPPPPLAVTLPSTTLACTVGDSLTITAAVSGATGTPSVSYAATGASVSVTRSGTEARVRCVAPGTATLTATALDGSRSATANVTINVVAPLTVTLAPGTLTCRAGETRTVSLVATGGPPAPNVTLVSSSETVAVAGVSGETATIRCVSAGASVLTATATIGTQIARATAIVTVAVPPPPPLVATPSAAALSCRTGERLTLTLNVSGGVGTPAVFFAARNALVRVLPNGTTATILCDDAGASAVDFTVSDGTSSVTGAVPITVSAALSASIDAPVCWLGGRGTLTVNAVGGTGPISVTLTSTGTPAFDPSAVVQTATGATLTYDCGTVAATGAVGYLVRRGTESVSGSVPVTLRSPIQSVRVLTAPSVTILAGSSANVIGDVVLVPGAPTTTSRALTYTTTDPTLLTIEPAAQGVLVTPKRSSGAAAITITSVAAPAFFVTVPVTVVSAPSITVQSVDVVSGGVHTGPVNPSNVTGTISPNLTVDVGAFIVDRVVISLGTLQVNMDFRSQPDAARTGSLALSPAFDTAARDPSSGQPLMPNGTYLLAVTAFYHAAGSSTTQSVSTTYSVPFVIANP</sequence>
<organism evidence="2 3">
    <name type="scientific">Gemmatirosa kalamazoonensis</name>
    <dbReference type="NCBI Taxonomy" id="861299"/>
    <lineage>
        <taxon>Bacteria</taxon>
        <taxon>Pseudomonadati</taxon>
        <taxon>Gemmatimonadota</taxon>
        <taxon>Gemmatimonadia</taxon>
        <taxon>Gemmatimonadales</taxon>
        <taxon>Gemmatimonadaceae</taxon>
        <taxon>Gemmatirosa</taxon>
    </lineage>
</organism>
<dbReference type="Proteomes" id="UP000019151">
    <property type="component" value="Chromosome"/>
</dbReference>
<dbReference type="Gene3D" id="2.60.40.1080">
    <property type="match status" value="1"/>
</dbReference>
<dbReference type="KEGG" id="gba:J421_4160"/>
<dbReference type="RefSeq" id="WP_025413140.1">
    <property type="nucleotide sequence ID" value="NZ_CP007128.1"/>
</dbReference>
<dbReference type="HOGENOM" id="CLU_448893_0_0_0"/>
<dbReference type="EMBL" id="CP007128">
    <property type="protein sequence ID" value="AHG91697.1"/>
    <property type="molecule type" value="Genomic_DNA"/>
</dbReference>
<evidence type="ECO:0000256" key="1">
    <source>
        <dbReference type="SAM" id="SignalP"/>
    </source>
</evidence>
<dbReference type="AlphaFoldDB" id="W0RMM0"/>
<accession>W0RMM0</accession>
<evidence type="ECO:0000313" key="3">
    <source>
        <dbReference type="Proteomes" id="UP000019151"/>
    </source>
</evidence>
<proteinExistence type="predicted"/>
<protein>
    <submittedName>
        <fullName evidence="2">Uncharacterized protein</fullName>
    </submittedName>
</protein>
<reference evidence="2 3" key="1">
    <citation type="journal article" date="2014" name="Genome Announc.">
        <title>Genome Sequence and Methylome of Soil Bacterium Gemmatirosa kalamazoonensis KBS708T, a Member of the Rarely Cultivated Gemmatimonadetes Phylum.</title>
        <authorList>
            <person name="Debruyn J.M."/>
            <person name="Radosevich M."/>
            <person name="Wommack K.E."/>
            <person name="Polson S.W."/>
            <person name="Hauser L.J."/>
            <person name="Fawaz M.N."/>
            <person name="Korlach J."/>
            <person name="Tsai Y.C."/>
        </authorList>
    </citation>
    <scope>NUCLEOTIDE SEQUENCE [LARGE SCALE GENOMIC DNA]</scope>
    <source>
        <strain evidence="2 3">KBS708</strain>
    </source>
</reference>
<dbReference type="InParanoid" id="W0RMM0"/>
<keyword evidence="1" id="KW-0732">Signal</keyword>
<feature type="chain" id="PRO_5004794408" evidence="1">
    <location>
        <begin position="26"/>
        <end position="608"/>
    </location>
</feature>
<feature type="signal peptide" evidence="1">
    <location>
        <begin position="1"/>
        <end position="25"/>
    </location>
</feature>
<evidence type="ECO:0000313" key="2">
    <source>
        <dbReference type="EMBL" id="AHG91697.1"/>
    </source>
</evidence>
<dbReference type="PROSITE" id="PS51257">
    <property type="entry name" value="PROKAR_LIPOPROTEIN"/>
    <property type="match status" value="1"/>
</dbReference>
<keyword evidence="3" id="KW-1185">Reference proteome</keyword>